<evidence type="ECO:0000313" key="2">
    <source>
        <dbReference type="EMBL" id="PQJ68557.1"/>
    </source>
</evidence>
<dbReference type="InterPro" id="IPR035205">
    <property type="entry name" value="DUF5320"/>
</dbReference>
<accession>A0A2P6C6K0</accession>
<gene>
    <name evidence="2" type="ORF">BTO14_10835</name>
</gene>
<sequence>MPNFNRKGPEGLGPKTGMKLGKCRKTKSDLDASPENRPFRKGRRKKGVSRNIVKINESL</sequence>
<dbReference type="RefSeq" id="WP_105049495.1">
    <property type="nucleotide sequence ID" value="NZ_CP150661.1"/>
</dbReference>
<name>A0A2P6C6K0_9FLAO</name>
<keyword evidence="3" id="KW-1185">Reference proteome</keyword>
<protein>
    <submittedName>
        <fullName evidence="2">Uncharacterized protein</fullName>
    </submittedName>
</protein>
<reference evidence="2 3" key="1">
    <citation type="submission" date="2016-12" db="EMBL/GenBank/DDBJ databases">
        <title>Trade-off between light-utilization and light-protection in marine flavobacteria.</title>
        <authorList>
            <person name="Kumagai Y."/>
            <person name="Yoshizawa S."/>
            <person name="Kogure K."/>
            <person name="Iwasaki W."/>
        </authorList>
    </citation>
    <scope>NUCLEOTIDE SEQUENCE [LARGE SCALE GENOMIC DNA]</scope>
    <source>
        <strain evidence="2 3">KCTC 12100</strain>
    </source>
</reference>
<organism evidence="2 3">
    <name type="scientific">Polaribacter butkevichii</name>
    <dbReference type="NCBI Taxonomy" id="218490"/>
    <lineage>
        <taxon>Bacteria</taxon>
        <taxon>Pseudomonadati</taxon>
        <taxon>Bacteroidota</taxon>
        <taxon>Flavobacteriia</taxon>
        <taxon>Flavobacteriales</taxon>
        <taxon>Flavobacteriaceae</taxon>
    </lineage>
</organism>
<dbReference type="EMBL" id="MSCK01000002">
    <property type="protein sequence ID" value="PQJ68557.1"/>
    <property type="molecule type" value="Genomic_DNA"/>
</dbReference>
<dbReference type="AlphaFoldDB" id="A0A2P6C6K0"/>
<dbReference type="Pfam" id="PF17253">
    <property type="entry name" value="DUF5320"/>
    <property type="match status" value="1"/>
</dbReference>
<evidence type="ECO:0000256" key="1">
    <source>
        <dbReference type="SAM" id="MobiDB-lite"/>
    </source>
</evidence>
<feature type="region of interest" description="Disordered" evidence="1">
    <location>
        <begin position="1"/>
        <end position="59"/>
    </location>
</feature>
<dbReference type="Proteomes" id="UP000247345">
    <property type="component" value="Unassembled WGS sequence"/>
</dbReference>
<proteinExistence type="predicted"/>
<comment type="caution">
    <text evidence="2">The sequence shown here is derived from an EMBL/GenBank/DDBJ whole genome shotgun (WGS) entry which is preliminary data.</text>
</comment>
<feature type="compositionally biased region" description="Basic residues" evidence="1">
    <location>
        <begin position="39"/>
        <end position="48"/>
    </location>
</feature>
<evidence type="ECO:0000313" key="3">
    <source>
        <dbReference type="Proteomes" id="UP000247345"/>
    </source>
</evidence>
<dbReference type="OrthoDB" id="1453764at2"/>